<dbReference type="PATRIC" id="fig|1813736.3.peg.292"/>
<evidence type="ECO:0008006" key="4">
    <source>
        <dbReference type="Google" id="ProtNLM"/>
    </source>
</evidence>
<accession>A0A143PEW6</accession>
<feature type="signal peptide" evidence="1">
    <location>
        <begin position="1"/>
        <end position="19"/>
    </location>
</feature>
<feature type="chain" id="PRO_5007511185" description="DUF3500 domain-containing protein" evidence="1">
    <location>
        <begin position="20"/>
        <end position="432"/>
    </location>
</feature>
<keyword evidence="3" id="KW-1185">Reference proteome</keyword>
<dbReference type="PANTHER" id="PTHR37489">
    <property type="entry name" value="DUF3500 DOMAIN-CONTAINING PROTEIN"/>
    <property type="match status" value="1"/>
</dbReference>
<dbReference type="EMBL" id="CP015136">
    <property type="protein sequence ID" value="AMY07112.1"/>
    <property type="molecule type" value="Genomic_DNA"/>
</dbReference>
<dbReference type="AlphaFoldDB" id="A0A143PEW6"/>
<dbReference type="KEGG" id="abac:LuPra_00279"/>
<evidence type="ECO:0000313" key="2">
    <source>
        <dbReference type="EMBL" id="AMY07112.1"/>
    </source>
</evidence>
<reference evidence="2 3" key="1">
    <citation type="journal article" date="2016" name="Genome Announc.">
        <title>First Complete Genome Sequence of a Subdivision 6 Acidobacterium Strain.</title>
        <authorList>
            <person name="Huang S."/>
            <person name="Vieira S."/>
            <person name="Bunk B."/>
            <person name="Riedel T."/>
            <person name="Sproer C."/>
            <person name="Overmann J."/>
        </authorList>
    </citation>
    <scope>NUCLEOTIDE SEQUENCE [LARGE SCALE GENOMIC DNA]</scope>
    <source>
        <strain evidence="3">DSM 100886 HEG_-6_39</strain>
    </source>
</reference>
<keyword evidence="1" id="KW-0732">Signal</keyword>
<protein>
    <recommendedName>
        <fullName evidence="4">DUF3500 domain-containing protein</fullName>
    </recommendedName>
</protein>
<gene>
    <name evidence="2" type="ORF">LuPra_00279</name>
</gene>
<dbReference type="RefSeq" id="WP_110169105.1">
    <property type="nucleotide sequence ID" value="NZ_CP015136.1"/>
</dbReference>
<dbReference type="InterPro" id="IPR021889">
    <property type="entry name" value="DUF3500"/>
</dbReference>
<reference evidence="3" key="2">
    <citation type="submission" date="2016-04" db="EMBL/GenBank/DDBJ databases">
        <title>First Complete Genome Sequence of a Subdivision 6 Acidobacterium.</title>
        <authorList>
            <person name="Huang S."/>
            <person name="Vieira S."/>
            <person name="Bunk B."/>
            <person name="Riedel T."/>
            <person name="Sproeer C."/>
            <person name="Overmann J."/>
        </authorList>
    </citation>
    <scope>NUCLEOTIDE SEQUENCE [LARGE SCALE GENOMIC DNA]</scope>
    <source>
        <strain evidence="3">DSM 100886 HEG_-6_39</strain>
    </source>
</reference>
<dbReference type="OrthoDB" id="581140at2"/>
<name>A0A143PEW6_LUTPR</name>
<evidence type="ECO:0000313" key="3">
    <source>
        <dbReference type="Proteomes" id="UP000076079"/>
    </source>
</evidence>
<organism evidence="2 3">
    <name type="scientific">Luteitalea pratensis</name>
    <dbReference type="NCBI Taxonomy" id="1855912"/>
    <lineage>
        <taxon>Bacteria</taxon>
        <taxon>Pseudomonadati</taxon>
        <taxon>Acidobacteriota</taxon>
        <taxon>Vicinamibacteria</taxon>
        <taxon>Vicinamibacterales</taxon>
        <taxon>Vicinamibacteraceae</taxon>
        <taxon>Luteitalea</taxon>
    </lineage>
</organism>
<dbReference type="Pfam" id="PF12006">
    <property type="entry name" value="DUF3500"/>
    <property type="match status" value="1"/>
</dbReference>
<dbReference type="STRING" id="1855912.LuPra_00279"/>
<proteinExistence type="predicted"/>
<dbReference type="PANTHER" id="PTHR37489:SF1">
    <property type="entry name" value="DUF3500 DOMAIN-CONTAINING PROTEIN"/>
    <property type="match status" value="1"/>
</dbReference>
<dbReference type="Proteomes" id="UP000076079">
    <property type="component" value="Chromosome"/>
</dbReference>
<sequence length="432" mass="47097" precursor="true">MSRQVSKSAWVSSVALVLAAGTVGVLIGAQAPAPAPQAKGKDGRIAEWTTRSRDLEAKGLADPFKGVTADGKVVPGLFGVKSTGVSTAPVQKAAAAFLAALAPEQRKRTAFDVDDPEWRSWMNQHFYRRAGVSFAEMAPAQREAAFGLLRASLSARGLTLSRDIMKLNHTLGELNDDDFEAYGEWLYHVTVMGTPSATEPWGWQVDGHHLVINYFVLGDQVVMTPSFFGSEPVIATKGKYAGTTILQEEQADGLAFINGLDADQRARAIVRGDKRGNDNVGEAWMDNVVVPYEGLPVSKLNAAQSKQLIALVERYVGNMDEGHAKVKMDEVRAHMKETYVSWKGGTSADSVFYYRIHSPVVLIEFDHQTPAGLRRQYPAGVPFREHVHVVIRTPNGNDYGKDLLRQHYATHKHDAAGRHTVPGVSVASLAAR</sequence>
<evidence type="ECO:0000256" key="1">
    <source>
        <dbReference type="SAM" id="SignalP"/>
    </source>
</evidence>